<feature type="region of interest" description="Disordered" evidence="1">
    <location>
        <begin position="270"/>
        <end position="385"/>
    </location>
</feature>
<feature type="region of interest" description="Disordered" evidence="1">
    <location>
        <begin position="125"/>
        <end position="238"/>
    </location>
</feature>
<gene>
    <name evidence="2" type="ORF">JVT61DRAFT_3980</name>
</gene>
<feature type="compositionally biased region" description="Low complexity" evidence="1">
    <location>
        <begin position="128"/>
        <end position="143"/>
    </location>
</feature>
<evidence type="ECO:0000256" key="1">
    <source>
        <dbReference type="SAM" id="MobiDB-lite"/>
    </source>
</evidence>
<feature type="compositionally biased region" description="Polar residues" evidence="1">
    <location>
        <begin position="165"/>
        <end position="191"/>
    </location>
</feature>
<feature type="region of interest" description="Disordered" evidence="1">
    <location>
        <begin position="447"/>
        <end position="528"/>
    </location>
</feature>
<reference evidence="2" key="1">
    <citation type="submission" date="2021-03" db="EMBL/GenBank/DDBJ databases">
        <title>Evolutionary innovations through gain and loss of genes in the ectomycorrhizal Boletales.</title>
        <authorList>
            <person name="Wu G."/>
            <person name="Miyauchi S."/>
            <person name="Morin E."/>
            <person name="Yang Z.-L."/>
            <person name="Xu J."/>
            <person name="Martin F.M."/>
        </authorList>
    </citation>
    <scope>NUCLEOTIDE SEQUENCE</scope>
    <source>
        <strain evidence="2">BR01</strain>
    </source>
</reference>
<feature type="compositionally biased region" description="Basic and acidic residues" evidence="1">
    <location>
        <begin position="346"/>
        <end position="355"/>
    </location>
</feature>
<feature type="compositionally biased region" description="Basic and acidic residues" evidence="1">
    <location>
        <begin position="562"/>
        <end position="574"/>
    </location>
</feature>
<evidence type="ECO:0000313" key="3">
    <source>
        <dbReference type="Proteomes" id="UP000683000"/>
    </source>
</evidence>
<sequence>MFPPPRPSSPRQRSASCSTDDQSSTKDRPRKLFQRHYAHDLSFSSHSLATTISLHDDLPTPSMPTHASHTTSVHSTPMTSPSTGYSSLFPGSLSSATSESAPSADSRYRSEFGLLIPGSSAYSPILGSASSRSSHPVSPWSRSTTESDLQSSAPHIPQKRPSDIAVQSPSRFSLNSATTTPPDSEASSSSFHVPAASGKWSMTPRKSRPPDLEISGSIVPAIPSPGRDSNTPIDAHRRYASEVAAKMTNSRTGSCLATSQDSIDVSFRNVTPVRGKDPKTRNVLRRRPSGSAKLFKASERGMSSPSPRPVESHTNHLHLPPKEGMSRQAGVPYPLTPAGAVVEAYKQQELHRDDMPSPPILSIDDRMSSTASHDGAHDQDHLEHSPAPYYTVFGTSSERRVRAGGPDDWLGRFEANQRTLPLSQGMSLHQPSMSDPGGRGLTRKLSSRWRKVKGAGVAPEESPLRDRGHAKGRPSLQEIWGNDTSTLRSTGQSMDGVPNPADGAWASPIASHARSESKEDKNEGPKLWGLMRRISTGGLRDRFQSNKAVPPVPAIPKDLLKKLNPPEHTHDPLSRSHHQPFFFARQGPKSDVHGTQKRRSTKRCNFFLLA</sequence>
<dbReference type="Proteomes" id="UP000683000">
    <property type="component" value="Unassembled WGS sequence"/>
</dbReference>
<feature type="compositionally biased region" description="Basic and acidic residues" evidence="1">
    <location>
        <begin position="513"/>
        <end position="524"/>
    </location>
</feature>
<feature type="region of interest" description="Disordered" evidence="1">
    <location>
        <begin position="562"/>
        <end position="599"/>
    </location>
</feature>
<feature type="compositionally biased region" description="Basic and acidic residues" evidence="1">
    <location>
        <begin position="374"/>
        <end position="384"/>
    </location>
</feature>
<feature type="region of interest" description="Disordered" evidence="1">
    <location>
        <begin position="1"/>
        <end position="30"/>
    </location>
</feature>
<protein>
    <submittedName>
        <fullName evidence="2">Uncharacterized protein</fullName>
    </submittedName>
</protein>
<feature type="compositionally biased region" description="Polar residues" evidence="1">
    <location>
        <begin position="77"/>
        <end position="86"/>
    </location>
</feature>
<feature type="compositionally biased region" description="Low complexity" evidence="1">
    <location>
        <begin position="92"/>
        <end position="105"/>
    </location>
</feature>
<feature type="compositionally biased region" description="Low complexity" evidence="1">
    <location>
        <begin position="9"/>
        <end position="18"/>
    </location>
</feature>
<name>A0A8I3A7F0_9AGAM</name>
<evidence type="ECO:0000313" key="2">
    <source>
        <dbReference type="EMBL" id="KAG6374618.1"/>
    </source>
</evidence>
<dbReference type="OrthoDB" id="3364707at2759"/>
<keyword evidence="3" id="KW-1185">Reference proteome</keyword>
<accession>A0A8I3A7F0</accession>
<dbReference type="EMBL" id="JAGFBS010000017">
    <property type="protein sequence ID" value="KAG6374618.1"/>
    <property type="molecule type" value="Genomic_DNA"/>
</dbReference>
<organism evidence="2 3">
    <name type="scientific">Boletus reticuloceps</name>
    <dbReference type="NCBI Taxonomy" id="495285"/>
    <lineage>
        <taxon>Eukaryota</taxon>
        <taxon>Fungi</taxon>
        <taxon>Dikarya</taxon>
        <taxon>Basidiomycota</taxon>
        <taxon>Agaricomycotina</taxon>
        <taxon>Agaricomycetes</taxon>
        <taxon>Agaricomycetidae</taxon>
        <taxon>Boletales</taxon>
        <taxon>Boletineae</taxon>
        <taxon>Boletaceae</taxon>
        <taxon>Boletoideae</taxon>
        <taxon>Boletus</taxon>
    </lineage>
</organism>
<dbReference type="AlphaFoldDB" id="A0A8I3A7F0"/>
<feature type="compositionally biased region" description="Basic and acidic residues" evidence="1">
    <location>
        <begin position="310"/>
        <end position="325"/>
    </location>
</feature>
<feature type="compositionally biased region" description="Polar residues" evidence="1">
    <location>
        <begin position="482"/>
        <end position="493"/>
    </location>
</feature>
<feature type="compositionally biased region" description="Low complexity" evidence="1">
    <location>
        <begin position="65"/>
        <end position="76"/>
    </location>
</feature>
<comment type="caution">
    <text evidence="2">The sequence shown here is derived from an EMBL/GenBank/DDBJ whole genome shotgun (WGS) entry which is preliminary data.</text>
</comment>
<proteinExistence type="predicted"/>
<feature type="compositionally biased region" description="Polar residues" evidence="1">
    <location>
        <begin position="144"/>
        <end position="153"/>
    </location>
</feature>
<feature type="region of interest" description="Disordered" evidence="1">
    <location>
        <begin position="54"/>
        <end position="107"/>
    </location>
</feature>